<dbReference type="SMART" id="SM00222">
    <property type="entry name" value="Sec7"/>
    <property type="match status" value="1"/>
</dbReference>
<evidence type="ECO:0000256" key="2">
    <source>
        <dbReference type="ARBA" id="ARBA00004266"/>
    </source>
</evidence>
<dbReference type="Pfam" id="PF23633">
    <property type="entry name" value="PH_GEF_YEL1"/>
    <property type="match status" value="1"/>
</dbReference>
<dbReference type="GO" id="GO:0005934">
    <property type="term" value="C:cellular bud tip"/>
    <property type="evidence" value="ECO:0007669"/>
    <property type="project" value="UniProtKB-SubCell"/>
</dbReference>
<reference evidence="13 14" key="1">
    <citation type="submission" date="2020-06" db="EMBL/GenBank/DDBJ databases">
        <title>The yeast mating-type switching endonuclease HO is a domesticated member of an unorthodox homing genetic element family.</title>
        <authorList>
            <person name="Coughlan A.Y."/>
            <person name="Lombardi L."/>
            <person name="Braun-Galleani S."/>
            <person name="Martos A.R."/>
            <person name="Galeote V."/>
            <person name="Bigey F."/>
            <person name="Dequin S."/>
            <person name="Byrne K.P."/>
            <person name="Wolfe K.H."/>
        </authorList>
    </citation>
    <scope>NUCLEOTIDE SEQUENCE [LARGE SCALE GENOMIC DNA]</scope>
    <source>
        <strain evidence="13 14">CBS2947</strain>
    </source>
</reference>
<dbReference type="OrthoDB" id="2157641at2759"/>
<evidence type="ECO:0000256" key="1">
    <source>
        <dbReference type="ARBA" id="ARBA00004202"/>
    </source>
</evidence>
<feature type="compositionally biased region" description="Low complexity" evidence="11">
    <location>
        <begin position="248"/>
        <end position="259"/>
    </location>
</feature>
<evidence type="ECO:0000259" key="12">
    <source>
        <dbReference type="PROSITE" id="PS50190"/>
    </source>
</evidence>
<keyword evidence="5" id="KW-0963">Cytoplasm</keyword>
<keyword evidence="14" id="KW-1185">Reference proteome</keyword>
<organism evidence="13 14">
    <name type="scientific">Torulaspora globosa</name>
    <dbReference type="NCBI Taxonomy" id="48254"/>
    <lineage>
        <taxon>Eukaryota</taxon>
        <taxon>Fungi</taxon>
        <taxon>Dikarya</taxon>
        <taxon>Ascomycota</taxon>
        <taxon>Saccharomycotina</taxon>
        <taxon>Saccharomycetes</taxon>
        <taxon>Saccharomycetales</taxon>
        <taxon>Saccharomycetaceae</taxon>
        <taxon>Torulaspora</taxon>
    </lineage>
</organism>
<evidence type="ECO:0000256" key="10">
    <source>
        <dbReference type="ARBA" id="ARBA00040041"/>
    </source>
</evidence>
<comment type="similarity">
    <text evidence="9">Belongs to the YEL1 family.</text>
</comment>
<evidence type="ECO:0000313" key="13">
    <source>
        <dbReference type="EMBL" id="QLQ79209.1"/>
    </source>
</evidence>
<dbReference type="Proteomes" id="UP000510647">
    <property type="component" value="Chromosome 2"/>
</dbReference>
<dbReference type="InterPro" id="IPR035999">
    <property type="entry name" value="Sec7_dom_sf"/>
</dbReference>
<evidence type="ECO:0000256" key="5">
    <source>
        <dbReference type="ARBA" id="ARBA00022490"/>
    </source>
</evidence>
<evidence type="ECO:0000256" key="7">
    <source>
        <dbReference type="ARBA" id="ARBA00023136"/>
    </source>
</evidence>
<evidence type="ECO:0000256" key="9">
    <source>
        <dbReference type="ARBA" id="ARBA00038404"/>
    </source>
</evidence>
<feature type="domain" description="SEC7" evidence="12">
    <location>
        <begin position="13"/>
        <end position="199"/>
    </location>
</feature>
<evidence type="ECO:0000313" key="14">
    <source>
        <dbReference type="Proteomes" id="UP000510647"/>
    </source>
</evidence>
<dbReference type="PROSITE" id="PS50190">
    <property type="entry name" value="SEC7"/>
    <property type="match status" value="1"/>
</dbReference>
<evidence type="ECO:0000256" key="6">
    <source>
        <dbReference type="ARBA" id="ARBA00022658"/>
    </source>
</evidence>
<evidence type="ECO:0000256" key="4">
    <source>
        <dbReference type="ARBA" id="ARBA00022475"/>
    </source>
</evidence>
<dbReference type="SUPFAM" id="SSF48425">
    <property type="entry name" value="Sec7 domain"/>
    <property type="match status" value="1"/>
</dbReference>
<feature type="region of interest" description="Disordered" evidence="11">
    <location>
        <begin position="246"/>
        <end position="271"/>
    </location>
</feature>
<dbReference type="GO" id="GO:0005886">
    <property type="term" value="C:plasma membrane"/>
    <property type="evidence" value="ECO:0007669"/>
    <property type="project" value="UniProtKB-SubCell"/>
</dbReference>
<name>A0A7H9HPK4_9SACH</name>
<sequence length="625" mass="71590">MASGRVPPVPMGQQLIESPKLTDIHGLVADEQDCERIAKKMLKGTFEEVNYEEYANLLGNKEMRGTLCAFIGMLGPLPESLLSTLQLLVSKLYFVAEAQNIDRILEELSQRWVECHQDTFWENHYKLCHIVLFSLLILNSDLHNSDGVGGHAKFSAQEFVENTIYALKKEAKATGYTLEEVEPMIAEQLGSYYDKLKAKGLPLASRPAGIYREVSRSQLTPNTKSSTFSRQRFSVRSVTSASLETTLSNGASVHSSSSSQRGRKESKYTSNWKFHHNKQLPQLYNPEEFDVKWNSRNNSLWLMDSVIKLCENRLSSTKDQDEKTELLAAEEQRRRAPKRFFKWLTKSKPRSIFEDVRSPIAFLDGNAKWIRTRVRVSEGRIFVFKLKSSNTAKIDANQDLEALRENCSQYFVRNLFEAVATLAQDNVIQGNQPDNVHLAKDHFKGNFTVVVPSGPNGQNTTLEFQTPTVEEAAKFVDSINFWAARITSVPSAQFEVVSNQEYGWSDKLISSDIDQEYLDKINLSIWRPLLSIEALYDELQTLGEQPNFRDRLQELTEFAQQIEDRIDLHNSRKSMIVATWTKSTQFEAVMDNWNNKYLYLHEINSRNSKYLKAMQMAQQTLKNNQ</sequence>
<dbReference type="GO" id="GO:0005935">
    <property type="term" value="C:cellular bud neck"/>
    <property type="evidence" value="ECO:0007669"/>
    <property type="project" value="UniProtKB-SubCell"/>
</dbReference>
<evidence type="ECO:0000256" key="8">
    <source>
        <dbReference type="ARBA" id="ARBA00037853"/>
    </source>
</evidence>
<keyword evidence="7" id="KW-0472">Membrane</keyword>
<dbReference type="GO" id="GO:0005737">
    <property type="term" value="C:cytoplasm"/>
    <property type="evidence" value="ECO:0007669"/>
    <property type="project" value="UniProtKB-SubCell"/>
</dbReference>
<accession>A0A7H9HPK4</accession>
<keyword evidence="4" id="KW-1003">Cell membrane</keyword>
<evidence type="ECO:0000256" key="11">
    <source>
        <dbReference type="SAM" id="MobiDB-lite"/>
    </source>
</evidence>
<dbReference type="GO" id="GO:0005085">
    <property type="term" value="F:guanyl-nucleotide exchange factor activity"/>
    <property type="evidence" value="ECO:0007669"/>
    <property type="project" value="UniProtKB-KW"/>
</dbReference>
<dbReference type="AlphaFoldDB" id="A0A7H9HPK4"/>
<keyword evidence="6" id="KW-0344">Guanine-nucleotide releasing factor</keyword>
<dbReference type="EMBL" id="CP059268">
    <property type="protein sequence ID" value="QLQ79209.1"/>
    <property type="molecule type" value="Genomic_DNA"/>
</dbReference>
<dbReference type="GO" id="GO:0032012">
    <property type="term" value="P:regulation of ARF protein signal transduction"/>
    <property type="evidence" value="ECO:0007669"/>
    <property type="project" value="InterPro"/>
</dbReference>
<dbReference type="InterPro" id="IPR056468">
    <property type="entry name" value="PH_GEF_YEL1"/>
</dbReference>
<evidence type="ECO:0000256" key="3">
    <source>
        <dbReference type="ARBA" id="ARBA00004496"/>
    </source>
</evidence>
<dbReference type="Gene3D" id="1.10.1000.11">
    <property type="entry name" value="Arf Nucleotide-binding Site Opener,domain 2"/>
    <property type="match status" value="1"/>
</dbReference>
<proteinExistence type="inferred from homology"/>
<comment type="subcellular location">
    <subcellularLocation>
        <location evidence="2">Bud neck</location>
    </subcellularLocation>
    <subcellularLocation>
        <location evidence="8">Bud tip</location>
    </subcellularLocation>
    <subcellularLocation>
        <location evidence="1">Cell membrane</location>
        <topology evidence="1">Peripheral membrane protein</topology>
    </subcellularLocation>
    <subcellularLocation>
        <location evidence="3">Cytoplasm</location>
    </subcellularLocation>
</comment>
<dbReference type="InterPro" id="IPR023394">
    <property type="entry name" value="Sec7_C_sf"/>
</dbReference>
<dbReference type="Pfam" id="PF01369">
    <property type="entry name" value="Sec7"/>
    <property type="match status" value="1"/>
</dbReference>
<dbReference type="InterPro" id="IPR000904">
    <property type="entry name" value="Sec7_dom"/>
</dbReference>
<gene>
    <name evidence="13" type="ORF">HG537_0B05560</name>
</gene>
<protein>
    <recommendedName>
        <fullName evidence="10">Guanine-nucleotide exchange factor YEL1</fullName>
    </recommendedName>
</protein>